<accession>A0A644YN65</accession>
<name>A0A644YN65_9ZZZZ</name>
<protein>
    <submittedName>
        <fullName evidence="1">Uncharacterized protein</fullName>
    </submittedName>
</protein>
<dbReference type="AlphaFoldDB" id="A0A644YN65"/>
<dbReference type="EMBL" id="VSSQ01005016">
    <property type="protein sequence ID" value="MPM27534.1"/>
    <property type="molecule type" value="Genomic_DNA"/>
</dbReference>
<reference evidence="1" key="1">
    <citation type="submission" date="2019-08" db="EMBL/GenBank/DDBJ databases">
        <authorList>
            <person name="Kucharzyk K."/>
            <person name="Murdoch R.W."/>
            <person name="Higgins S."/>
            <person name="Loffler F."/>
        </authorList>
    </citation>
    <scope>NUCLEOTIDE SEQUENCE</scope>
</reference>
<sequence>MAENLCAVLVVRSRENGRNVQLAGTGMVAQRLRQRRFAFLGGSVLLHSFEHERQGRADQGFHLGLFCAAGFAQRAYRFAAKQSANQFL</sequence>
<proteinExistence type="predicted"/>
<evidence type="ECO:0000313" key="1">
    <source>
        <dbReference type="EMBL" id="MPM27534.1"/>
    </source>
</evidence>
<organism evidence="1">
    <name type="scientific">bioreactor metagenome</name>
    <dbReference type="NCBI Taxonomy" id="1076179"/>
    <lineage>
        <taxon>unclassified sequences</taxon>
        <taxon>metagenomes</taxon>
        <taxon>ecological metagenomes</taxon>
    </lineage>
</organism>
<gene>
    <name evidence="1" type="ORF">SDC9_74046</name>
</gene>
<comment type="caution">
    <text evidence="1">The sequence shown here is derived from an EMBL/GenBank/DDBJ whole genome shotgun (WGS) entry which is preliminary data.</text>
</comment>